<name>A0A409YIX5_9AGAR</name>
<accession>A0A409YIX5</accession>
<dbReference type="AlphaFoldDB" id="A0A409YIX5"/>
<feature type="compositionally biased region" description="Pro residues" evidence="1">
    <location>
        <begin position="10"/>
        <end position="27"/>
    </location>
</feature>
<feature type="compositionally biased region" description="Low complexity" evidence="1">
    <location>
        <begin position="28"/>
        <end position="42"/>
    </location>
</feature>
<proteinExistence type="predicted"/>
<protein>
    <submittedName>
        <fullName evidence="2">Uncharacterized protein</fullName>
    </submittedName>
</protein>
<feature type="non-terminal residue" evidence="2">
    <location>
        <position position="1"/>
    </location>
</feature>
<dbReference type="InParanoid" id="A0A409YIX5"/>
<keyword evidence="3" id="KW-1185">Reference proteome</keyword>
<gene>
    <name evidence="2" type="ORF">CVT24_012183</name>
</gene>
<sequence>ASSGRVYSSPPKPASPLPPTSSPPPSSSPSFTLPLSSPRSSSQGVDYFSMAQNWDAFESGEMFELADDPDAALDFALRNDNSKLQDNLGLFQDPLCPPPFVASLTDVNGFLFPSYDTTPLLQIAQTPSTPPPPPPAHPVMLVPESALTKVTNDAIAKRPRRSLEVDINNILPSDVSRKRVKTAKMLAVNPLDL</sequence>
<comment type="caution">
    <text evidence="2">The sequence shown here is derived from an EMBL/GenBank/DDBJ whole genome shotgun (WGS) entry which is preliminary data.</text>
</comment>
<evidence type="ECO:0000313" key="3">
    <source>
        <dbReference type="Proteomes" id="UP000284842"/>
    </source>
</evidence>
<evidence type="ECO:0000256" key="1">
    <source>
        <dbReference type="SAM" id="MobiDB-lite"/>
    </source>
</evidence>
<feature type="region of interest" description="Disordered" evidence="1">
    <location>
        <begin position="1"/>
        <end position="44"/>
    </location>
</feature>
<organism evidence="2 3">
    <name type="scientific">Panaeolus cyanescens</name>
    <dbReference type="NCBI Taxonomy" id="181874"/>
    <lineage>
        <taxon>Eukaryota</taxon>
        <taxon>Fungi</taxon>
        <taxon>Dikarya</taxon>
        <taxon>Basidiomycota</taxon>
        <taxon>Agaricomycotina</taxon>
        <taxon>Agaricomycetes</taxon>
        <taxon>Agaricomycetidae</taxon>
        <taxon>Agaricales</taxon>
        <taxon>Agaricineae</taxon>
        <taxon>Galeropsidaceae</taxon>
        <taxon>Panaeolus</taxon>
    </lineage>
</organism>
<reference evidence="2 3" key="1">
    <citation type="journal article" date="2018" name="Evol. Lett.">
        <title>Horizontal gene cluster transfer increased hallucinogenic mushroom diversity.</title>
        <authorList>
            <person name="Reynolds H.T."/>
            <person name="Vijayakumar V."/>
            <person name="Gluck-Thaler E."/>
            <person name="Korotkin H.B."/>
            <person name="Matheny P.B."/>
            <person name="Slot J.C."/>
        </authorList>
    </citation>
    <scope>NUCLEOTIDE SEQUENCE [LARGE SCALE GENOMIC DNA]</scope>
    <source>
        <strain evidence="2 3">2629</strain>
    </source>
</reference>
<evidence type="ECO:0000313" key="2">
    <source>
        <dbReference type="EMBL" id="PPR02989.1"/>
    </source>
</evidence>
<dbReference type="Proteomes" id="UP000284842">
    <property type="component" value="Unassembled WGS sequence"/>
</dbReference>
<dbReference type="EMBL" id="NHTK01001121">
    <property type="protein sequence ID" value="PPR02989.1"/>
    <property type="molecule type" value="Genomic_DNA"/>
</dbReference>